<dbReference type="Pfam" id="PF12802">
    <property type="entry name" value="MarR_2"/>
    <property type="match status" value="1"/>
</dbReference>
<dbReference type="InterPro" id="IPR039422">
    <property type="entry name" value="MarR/SlyA-like"/>
</dbReference>
<gene>
    <name evidence="2" type="ORF">C8E02_0697</name>
</gene>
<dbReference type="GO" id="GO:0003677">
    <property type="term" value="F:DNA binding"/>
    <property type="evidence" value="ECO:0007669"/>
    <property type="project" value="UniProtKB-KW"/>
</dbReference>
<evidence type="ECO:0000259" key="1">
    <source>
        <dbReference type="PROSITE" id="PS50995"/>
    </source>
</evidence>
<dbReference type="InterPro" id="IPR036388">
    <property type="entry name" value="WH-like_DNA-bd_sf"/>
</dbReference>
<dbReference type="InterPro" id="IPR000835">
    <property type="entry name" value="HTH_MarR-typ"/>
</dbReference>
<dbReference type="Proteomes" id="UP000279384">
    <property type="component" value="Unassembled WGS sequence"/>
</dbReference>
<dbReference type="EMBL" id="RBID01000011">
    <property type="protein sequence ID" value="RKQ60938.1"/>
    <property type="molecule type" value="Genomic_DNA"/>
</dbReference>
<evidence type="ECO:0000313" key="3">
    <source>
        <dbReference type="Proteomes" id="UP000279384"/>
    </source>
</evidence>
<organism evidence="2 3">
    <name type="scientific">Vogesella indigofera</name>
    <name type="common">Pseudomonas indigofera</name>
    <dbReference type="NCBI Taxonomy" id="45465"/>
    <lineage>
        <taxon>Bacteria</taxon>
        <taxon>Pseudomonadati</taxon>
        <taxon>Pseudomonadota</taxon>
        <taxon>Betaproteobacteria</taxon>
        <taxon>Neisseriales</taxon>
        <taxon>Chromobacteriaceae</taxon>
        <taxon>Vogesella</taxon>
    </lineage>
</organism>
<keyword evidence="2" id="KW-0238">DNA-binding</keyword>
<dbReference type="PANTHER" id="PTHR33164">
    <property type="entry name" value="TRANSCRIPTIONAL REGULATOR, MARR FAMILY"/>
    <property type="match status" value="1"/>
</dbReference>
<dbReference type="GO" id="GO:0003700">
    <property type="term" value="F:DNA-binding transcription factor activity"/>
    <property type="evidence" value="ECO:0007669"/>
    <property type="project" value="InterPro"/>
</dbReference>
<dbReference type="PANTHER" id="PTHR33164:SF43">
    <property type="entry name" value="HTH-TYPE TRANSCRIPTIONAL REPRESSOR YETL"/>
    <property type="match status" value="1"/>
</dbReference>
<protein>
    <submittedName>
        <fullName evidence="2">DNA-binding MarR family transcriptional regulator</fullName>
    </submittedName>
</protein>
<dbReference type="AlphaFoldDB" id="A0A495BIJ7"/>
<accession>A0A495BIJ7</accession>
<dbReference type="InterPro" id="IPR011991">
    <property type="entry name" value="ArsR-like_HTH"/>
</dbReference>
<sequence length="167" mass="17690">MSCSSEPPVADKVPVMALDVLQRFRVVFRSAQQHSANIEAQLGVSGAQAWVLAELHEAGPLRAGELAARLAIKPATLSNMLGRLVAAGLVTRVRSEQDLRVVQVALSEQGAELIGKVAVAPRGWLPEALARLSGGQLRQLADGLDDLLAVMGVSDRQAANKPLPFTE</sequence>
<comment type="caution">
    <text evidence="2">The sequence shown here is derived from an EMBL/GenBank/DDBJ whole genome shotgun (WGS) entry which is preliminary data.</text>
</comment>
<dbReference type="Gene3D" id="1.10.10.10">
    <property type="entry name" value="Winged helix-like DNA-binding domain superfamily/Winged helix DNA-binding domain"/>
    <property type="match status" value="1"/>
</dbReference>
<dbReference type="PROSITE" id="PS50995">
    <property type="entry name" value="HTH_MARR_2"/>
    <property type="match status" value="1"/>
</dbReference>
<proteinExistence type="predicted"/>
<dbReference type="SMART" id="SM00347">
    <property type="entry name" value="HTH_MARR"/>
    <property type="match status" value="1"/>
</dbReference>
<dbReference type="SUPFAM" id="SSF46785">
    <property type="entry name" value="Winged helix' DNA-binding domain"/>
    <property type="match status" value="1"/>
</dbReference>
<dbReference type="InterPro" id="IPR036390">
    <property type="entry name" value="WH_DNA-bd_sf"/>
</dbReference>
<reference evidence="2 3" key="1">
    <citation type="submission" date="2018-10" db="EMBL/GenBank/DDBJ databases">
        <title>Genomic Encyclopedia of Type Strains, Phase IV (KMG-IV): sequencing the most valuable type-strain genomes for metagenomic binning, comparative biology and taxonomic classification.</title>
        <authorList>
            <person name="Goeker M."/>
        </authorList>
    </citation>
    <scope>NUCLEOTIDE SEQUENCE [LARGE SCALE GENOMIC DNA]</scope>
    <source>
        <strain evidence="2 3">DSM 3303</strain>
    </source>
</reference>
<name>A0A495BIJ7_VOGIN</name>
<dbReference type="CDD" id="cd00090">
    <property type="entry name" value="HTH_ARSR"/>
    <property type="match status" value="1"/>
</dbReference>
<feature type="domain" description="HTH marR-type" evidence="1">
    <location>
        <begin position="17"/>
        <end position="149"/>
    </location>
</feature>
<dbReference type="GO" id="GO:0006950">
    <property type="term" value="P:response to stress"/>
    <property type="evidence" value="ECO:0007669"/>
    <property type="project" value="TreeGrafter"/>
</dbReference>
<evidence type="ECO:0000313" key="2">
    <source>
        <dbReference type="EMBL" id="RKQ60938.1"/>
    </source>
</evidence>